<dbReference type="GO" id="GO:0003684">
    <property type="term" value="F:damaged DNA binding"/>
    <property type="evidence" value="ECO:0007669"/>
    <property type="project" value="InterPro"/>
</dbReference>
<keyword evidence="6 9" id="KW-0067">ATP-binding</keyword>
<dbReference type="PANTHER" id="PTHR47964:SF1">
    <property type="entry name" value="ATP-DEPENDENT DNA HELICASE HOMOLOG RECG, CHLOROPLASTIC"/>
    <property type="match status" value="1"/>
</dbReference>
<keyword evidence="2 9" id="KW-0547">Nucleotide-binding</keyword>
<dbReference type="EMBL" id="CP025704">
    <property type="protein sequence ID" value="AUN96534.1"/>
    <property type="molecule type" value="Genomic_DNA"/>
</dbReference>
<dbReference type="SMART" id="SM00490">
    <property type="entry name" value="HELICc"/>
    <property type="match status" value="1"/>
</dbReference>
<evidence type="ECO:0000256" key="3">
    <source>
        <dbReference type="ARBA" id="ARBA00022763"/>
    </source>
</evidence>
<reference evidence="10 11" key="1">
    <citation type="submission" date="2018-01" db="EMBL/GenBank/DDBJ databases">
        <title>Complete genome sequence of Bacteriovorax stolpii DSM12778.</title>
        <authorList>
            <person name="Tang B."/>
            <person name="Chang J."/>
        </authorList>
    </citation>
    <scope>NUCLEOTIDE SEQUENCE [LARGE SCALE GENOMIC DNA]</scope>
    <source>
        <strain evidence="10 11">DSM 12778</strain>
    </source>
</reference>
<dbReference type="Gene3D" id="2.40.10.170">
    <property type="match status" value="1"/>
</dbReference>
<dbReference type="SUPFAM" id="SSF52540">
    <property type="entry name" value="P-loop containing nucleoside triphosphate hydrolases"/>
    <property type="match status" value="2"/>
</dbReference>
<evidence type="ECO:0000256" key="6">
    <source>
        <dbReference type="ARBA" id="ARBA00022840"/>
    </source>
</evidence>
<dbReference type="GO" id="GO:0005737">
    <property type="term" value="C:cytoplasm"/>
    <property type="evidence" value="ECO:0007669"/>
    <property type="project" value="UniProtKB-SubCell"/>
</dbReference>
<dbReference type="Gene3D" id="3.40.50.300">
    <property type="entry name" value="P-loop containing nucleotide triphosphate hydrolases"/>
    <property type="match status" value="2"/>
</dbReference>
<sequence length="1170" mass="133277">MSHFNSLLQKILEWDEHASSPLNLYGATTEQWSFILNTFLRENTKLFLKKSQLIIAPTNDEAEDFFNSLQLAQSENSIELMFYPGLEASPYSGVISSEKNFYDRLEVLSKLTRLDQTKTKFILITSFEALSLRTPPRQFFNEFSFIIRPDDIIAPIDLAKKLVSMGYSSATSVEEPGTFIQKGQIFDIYPVGGNPVRLSYFDDLIESIFAIDLDTQKTLRDHSINTVCITPAAGILAHHDFPVTLRENLPQPGPAFKNKFEFRKALFARLSDGLLFENYPVYVPLFFKDPETIFHYFDLAQTQVSILNANETERAYLEYAEGMRFEFDNAEENINSENILPIYNKIYDFSFIDNMKDSKVILVDQLNLNMTFGDIADSVDLRLIKTKTFLNEHINPALSKPEYIKAALDFIKKHFEYQGKIYFSSYSDSSKGEIQHLIDLQGFSGDLKKRIEFLPFRVSEGFYYEGEKFLIISDGDLFAAKKTKAQKYKKVDLDLFAEQLATLKSGDYVIHSEYGVGEYLGLEALDIAGDKSDFLVLKYADNDKVYVPVYKLNLIQKHADAAASLKSDSLRTNKFQVLKAKARTSAKALAFDLLKLQAERQSSSAYAFSPPDHLYKEFELAFPFEETPDQARAIQEVLEAMQKPVPMDYLVCGDVGFGKTEVAMRAAFKAVEDRKQVAVLVPTTILALQHYNSFSKRFKEFPVRIEFISRFKSAKESKEILEKAEKGEIDILIGTHKLLSNQLKFSDLGLVIVDEEQRFGVGHKEKLKLMKASVDFLTLTATPIPRTLQMAFLGLRDLSLIKTAPPRRQSIKSYVIKEDELTIQNALQKELQRGGQVFVVHNKVSDIEQYAASIRELVPEAKITFAHGQMGEKELEDRINSFYNGQYQVLIATTIIESGIDIPNANTMIIDRADTYGLAQLHQLRGRIGRSDKKAYAYFVVPRMREISTIAQKRLHALQTYADMGAGFNIASVDLEIRGAGDILGATQSGHVEAVGLELYMELLKDAIHELRGERKILKKDIEILTPFPAFIPNHYISDASERLKQYKRLSNCETHQLLENIREEFQDVYGLFSEELSNLFMVLETRIFLQTLGLKSVQVGGTAITLKFDKQFLEANPDLRDRVVNFFISRPKIYQFTPDYRVIYNQKTAVTQNDLLKFSKSISEHLIPS</sequence>
<evidence type="ECO:0000256" key="2">
    <source>
        <dbReference type="ARBA" id="ARBA00022741"/>
    </source>
</evidence>
<dbReference type="Gene3D" id="3.40.50.11180">
    <property type="match status" value="1"/>
</dbReference>
<dbReference type="Gene3D" id="3.90.1150.50">
    <property type="entry name" value="Transcription-repair-coupling factor, D7 domain"/>
    <property type="match status" value="1"/>
</dbReference>
<dbReference type="InterPro" id="IPR011545">
    <property type="entry name" value="DEAD/DEAH_box_helicase_dom"/>
</dbReference>
<dbReference type="InterPro" id="IPR003711">
    <property type="entry name" value="CarD-like/TRCF_RID"/>
</dbReference>
<protein>
    <recommendedName>
        <fullName evidence="9">Transcription-repair-coupling factor</fullName>
        <shortName evidence="9">TRCF</shortName>
        <ecNumber evidence="9">3.6.4.-</ecNumber>
    </recommendedName>
</protein>
<dbReference type="Gene3D" id="3.30.2060.10">
    <property type="entry name" value="Penicillin-binding protein 1b domain"/>
    <property type="match status" value="1"/>
</dbReference>
<organism evidence="10 11">
    <name type="scientific">Bacteriovorax stolpii</name>
    <name type="common">Bdellovibrio stolpii</name>
    <dbReference type="NCBI Taxonomy" id="960"/>
    <lineage>
        <taxon>Bacteria</taxon>
        <taxon>Pseudomonadati</taxon>
        <taxon>Bdellovibrionota</taxon>
        <taxon>Bacteriovoracia</taxon>
        <taxon>Bacteriovoracales</taxon>
        <taxon>Bacteriovoracaceae</taxon>
        <taxon>Bacteriovorax</taxon>
    </lineage>
</organism>
<evidence type="ECO:0000256" key="7">
    <source>
        <dbReference type="ARBA" id="ARBA00023125"/>
    </source>
</evidence>
<dbReference type="InterPro" id="IPR047112">
    <property type="entry name" value="RecG/Mfd"/>
</dbReference>
<evidence type="ECO:0000256" key="5">
    <source>
        <dbReference type="ARBA" id="ARBA00022806"/>
    </source>
</evidence>
<dbReference type="RefSeq" id="WP_102241829.1">
    <property type="nucleotide sequence ID" value="NZ_CP025704.1"/>
</dbReference>
<dbReference type="InterPro" id="IPR004576">
    <property type="entry name" value="Mfd"/>
</dbReference>
<dbReference type="GO" id="GO:0000716">
    <property type="term" value="P:transcription-coupled nucleotide-excision repair, DNA damage recognition"/>
    <property type="evidence" value="ECO:0007669"/>
    <property type="project" value="UniProtKB-UniRule"/>
</dbReference>
<dbReference type="Proteomes" id="UP000235584">
    <property type="component" value="Chromosome"/>
</dbReference>
<dbReference type="InterPro" id="IPR027417">
    <property type="entry name" value="P-loop_NTPase"/>
</dbReference>
<dbReference type="KEGG" id="bsto:C0V70_00110"/>
<dbReference type="PROSITE" id="PS51194">
    <property type="entry name" value="HELICASE_CTER"/>
    <property type="match status" value="1"/>
</dbReference>
<comment type="similarity">
    <text evidence="9">In the C-terminal section; belongs to the helicase family. RecG subfamily.</text>
</comment>
<accession>A0A2K9NP36</accession>
<dbReference type="HAMAP" id="MF_00969">
    <property type="entry name" value="TRCF"/>
    <property type="match status" value="1"/>
</dbReference>
<gene>
    <name evidence="9 10" type="primary">mfd</name>
    <name evidence="10" type="ORF">C0V70_00110</name>
</gene>
<dbReference type="EC" id="3.6.4.-" evidence="9"/>
<comment type="subcellular location">
    <subcellularLocation>
        <location evidence="9">Cytoplasm</location>
    </subcellularLocation>
</comment>
<evidence type="ECO:0000256" key="8">
    <source>
        <dbReference type="ARBA" id="ARBA00023204"/>
    </source>
</evidence>
<evidence type="ECO:0000313" key="10">
    <source>
        <dbReference type="EMBL" id="AUN96534.1"/>
    </source>
</evidence>
<dbReference type="GO" id="GO:0005524">
    <property type="term" value="F:ATP binding"/>
    <property type="evidence" value="ECO:0007669"/>
    <property type="project" value="UniProtKB-UniRule"/>
</dbReference>
<dbReference type="Pfam" id="PF17757">
    <property type="entry name" value="UvrB_inter"/>
    <property type="match status" value="1"/>
</dbReference>
<dbReference type="CDD" id="cd17991">
    <property type="entry name" value="DEXHc_TRCF"/>
    <property type="match status" value="1"/>
</dbReference>
<keyword evidence="5" id="KW-0347">Helicase</keyword>
<dbReference type="InterPro" id="IPR001650">
    <property type="entry name" value="Helicase_C-like"/>
</dbReference>
<evidence type="ECO:0000256" key="9">
    <source>
        <dbReference type="HAMAP-Rule" id="MF_00969"/>
    </source>
</evidence>
<dbReference type="NCBIfam" id="TIGR00580">
    <property type="entry name" value="mfd"/>
    <property type="match status" value="1"/>
</dbReference>
<dbReference type="SMART" id="SM01058">
    <property type="entry name" value="CarD_TRCF"/>
    <property type="match status" value="1"/>
</dbReference>
<name>A0A2K9NP36_BACTC</name>
<comment type="function">
    <text evidence="9">Couples transcription and DNA repair by recognizing RNA polymerase (RNAP) stalled at DNA lesions. Mediates ATP-dependent release of RNAP and its truncated transcript from the DNA, and recruitment of nucleotide excision repair machinery to the damaged site.</text>
</comment>
<dbReference type="PROSITE" id="PS51192">
    <property type="entry name" value="HELICASE_ATP_BIND_1"/>
    <property type="match status" value="1"/>
</dbReference>
<keyword evidence="4 9" id="KW-0378">Hydrolase</keyword>
<dbReference type="PANTHER" id="PTHR47964">
    <property type="entry name" value="ATP-DEPENDENT DNA HELICASE HOMOLOG RECG, CHLOROPLASTIC"/>
    <property type="match status" value="1"/>
</dbReference>
<keyword evidence="11" id="KW-1185">Reference proteome</keyword>
<dbReference type="SUPFAM" id="SSF141259">
    <property type="entry name" value="CarD-like"/>
    <property type="match status" value="1"/>
</dbReference>
<dbReference type="InterPro" id="IPR037235">
    <property type="entry name" value="TRCF-like_C_D7"/>
</dbReference>
<dbReference type="Pfam" id="PF00270">
    <property type="entry name" value="DEAD"/>
    <property type="match status" value="1"/>
</dbReference>
<dbReference type="GO" id="GO:0016787">
    <property type="term" value="F:hydrolase activity"/>
    <property type="evidence" value="ECO:0007669"/>
    <property type="project" value="UniProtKB-KW"/>
</dbReference>
<dbReference type="SUPFAM" id="SSF143517">
    <property type="entry name" value="TRCF domain-like"/>
    <property type="match status" value="1"/>
</dbReference>
<dbReference type="Pfam" id="PF00271">
    <property type="entry name" value="Helicase_C"/>
    <property type="match status" value="1"/>
</dbReference>
<dbReference type="GO" id="GO:0006355">
    <property type="term" value="P:regulation of DNA-templated transcription"/>
    <property type="evidence" value="ECO:0007669"/>
    <property type="project" value="UniProtKB-UniRule"/>
</dbReference>
<dbReference type="SMART" id="SM00487">
    <property type="entry name" value="DEXDc"/>
    <property type="match status" value="1"/>
</dbReference>
<dbReference type="GO" id="GO:0003678">
    <property type="term" value="F:DNA helicase activity"/>
    <property type="evidence" value="ECO:0007669"/>
    <property type="project" value="TreeGrafter"/>
</dbReference>
<dbReference type="SMART" id="SM00982">
    <property type="entry name" value="TRCF"/>
    <property type="match status" value="1"/>
</dbReference>
<dbReference type="Pfam" id="PF02559">
    <property type="entry name" value="CarD_TRCF_RID"/>
    <property type="match status" value="1"/>
</dbReference>
<evidence type="ECO:0000256" key="1">
    <source>
        <dbReference type="ARBA" id="ARBA00022490"/>
    </source>
</evidence>
<dbReference type="Pfam" id="PF03461">
    <property type="entry name" value="TRCF"/>
    <property type="match status" value="1"/>
</dbReference>
<dbReference type="InterPro" id="IPR005118">
    <property type="entry name" value="TRCF_C"/>
</dbReference>
<dbReference type="AlphaFoldDB" id="A0A2K9NP36"/>
<dbReference type="InterPro" id="IPR036101">
    <property type="entry name" value="CarD-like/TRCF_RID_sf"/>
</dbReference>
<keyword evidence="8 9" id="KW-0234">DNA repair</keyword>
<evidence type="ECO:0000256" key="4">
    <source>
        <dbReference type="ARBA" id="ARBA00022801"/>
    </source>
</evidence>
<dbReference type="InterPro" id="IPR014001">
    <property type="entry name" value="Helicase_ATP-bd"/>
</dbReference>
<evidence type="ECO:0000313" key="11">
    <source>
        <dbReference type="Proteomes" id="UP000235584"/>
    </source>
</evidence>
<keyword evidence="1 9" id="KW-0963">Cytoplasm</keyword>
<proteinExistence type="inferred from homology"/>
<keyword evidence="3 9" id="KW-0227">DNA damage</keyword>
<dbReference type="InterPro" id="IPR041471">
    <property type="entry name" value="UvrB_inter"/>
</dbReference>
<keyword evidence="7 9" id="KW-0238">DNA-binding</keyword>
<comment type="similarity">
    <text evidence="9">In the N-terminal section; belongs to the UvrB family.</text>
</comment>